<feature type="domain" description="MPN" evidence="6">
    <location>
        <begin position="16"/>
        <end position="144"/>
    </location>
</feature>
<evidence type="ECO:0000256" key="2">
    <source>
        <dbReference type="ARBA" id="ARBA00022723"/>
    </source>
</evidence>
<dbReference type="SUPFAM" id="SSF102712">
    <property type="entry name" value="JAB1/MPN domain"/>
    <property type="match status" value="1"/>
</dbReference>
<keyword evidence="2" id="KW-0479">Metal-binding</keyword>
<dbReference type="InterPro" id="IPR051929">
    <property type="entry name" value="VirAsm_ModProt"/>
</dbReference>
<dbReference type="AlphaFoldDB" id="A0A075GDF5"/>
<dbReference type="PANTHER" id="PTHR34858:SF1">
    <property type="entry name" value="CYSO-CYSTEINE PEPTIDASE"/>
    <property type="match status" value="1"/>
</dbReference>
<dbReference type="GO" id="GO:0008270">
    <property type="term" value="F:zinc ion binding"/>
    <property type="evidence" value="ECO:0007669"/>
    <property type="project" value="TreeGrafter"/>
</dbReference>
<evidence type="ECO:0000313" key="7">
    <source>
        <dbReference type="EMBL" id="AIF00037.1"/>
    </source>
</evidence>
<sequence length="144" mass="16527">MDDRFYNCRIMLQKKIIISNLLRENLVQHANKQDPYEACAILLGNTNEETWETTEIFLTENTDKSEINFTVSNEQLLEGYTKAEENGLDVVGIFHSHPKSEPSPSNTDIKFMKGNPVPWVIYSGLTNDMKAYLLESEVIQIQIN</sequence>
<evidence type="ECO:0000256" key="5">
    <source>
        <dbReference type="ARBA" id="ARBA00023049"/>
    </source>
</evidence>
<organism evidence="7">
    <name type="scientific">uncultured marine thaumarchaeote KM3_128_G11</name>
    <dbReference type="NCBI Taxonomy" id="1455996"/>
    <lineage>
        <taxon>Archaea</taxon>
        <taxon>Nitrososphaerota</taxon>
        <taxon>environmental samples</taxon>
    </lineage>
</organism>
<dbReference type="Gene3D" id="3.40.140.10">
    <property type="entry name" value="Cytidine Deaminase, domain 2"/>
    <property type="match status" value="1"/>
</dbReference>
<evidence type="ECO:0000256" key="3">
    <source>
        <dbReference type="ARBA" id="ARBA00022801"/>
    </source>
</evidence>
<dbReference type="PROSITE" id="PS50249">
    <property type="entry name" value="MPN"/>
    <property type="match status" value="1"/>
</dbReference>
<keyword evidence="3" id="KW-0378">Hydrolase</keyword>
<dbReference type="CDD" id="cd08070">
    <property type="entry name" value="MPN_like"/>
    <property type="match status" value="1"/>
</dbReference>
<dbReference type="InterPro" id="IPR037518">
    <property type="entry name" value="MPN"/>
</dbReference>
<accession>A0A075GDF5</accession>
<dbReference type="InterPro" id="IPR000555">
    <property type="entry name" value="JAMM/MPN+_dom"/>
</dbReference>
<evidence type="ECO:0000259" key="6">
    <source>
        <dbReference type="PROSITE" id="PS50249"/>
    </source>
</evidence>
<proteinExistence type="predicted"/>
<dbReference type="SMART" id="SM00232">
    <property type="entry name" value="JAB_MPN"/>
    <property type="match status" value="1"/>
</dbReference>
<evidence type="ECO:0000256" key="1">
    <source>
        <dbReference type="ARBA" id="ARBA00022670"/>
    </source>
</evidence>
<keyword evidence="5" id="KW-0482">Metalloprotease</keyword>
<reference evidence="7" key="1">
    <citation type="journal article" date="2014" name="Genome Biol. Evol.">
        <title>Pangenome evidence for extensive interdomain horizontal transfer affecting lineage core and shell genes in uncultured planktonic thaumarchaeota and euryarchaeota.</title>
        <authorList>
            <person name="Deschamps P."/>
            <person name="Zivanovic Y."/>
            <person name="Moreira D."/>
            <person name="Rodriguez-Valera F."/>
            <person name="Lopez-Garcia P."/>
        </authorList>
    </citation>
    <scope>NUCLEOTIDE SEQUENCE</scope>
</reference>
<dbReference type="GO" id="GO:0008235">
    <property type="term" value="F:metalloexopeptidase activity"/>
    <property type="evidence" value="ECO:0007669"/>
    <property type="project" value="TreeGrafter"/>
</dbReference>
<dbReference type="PANTHER" id="PTHR34858">
    <property type="entry name" value="CYSO-CYSTEINE PEPTIDASE"/>
    <property type="match status" value="1"/>
</dbReference>
<keyword evidence="4" id="KW-0862">Zinc</keyword>
<keyword evidence="1" id="KW-0645">Protease</keyword>
<dbReference type="EMBL" id="KF900579">
    <property type="protein sequence ID" value="AIF00037.1"/>
    <property type="molecule type" value="Genomic_DNA"/>
</dbReference>
<dbReference type="InterPro" id="IPR028090">
    <property type="entry name" value="JAB_dom_prok"/>
</dbReference>
<dbReference type="Pfam" id="PF14464">
    <property type="entry name" value="Prok-JAB"/>
    <property type="match status" value="1"/>
</dbReference>
<dbReference type="GO" id="GO:0006508">
    <property type="term" value="P:proteolysis"/>
    <property type="evidence" value="ECO:0007669"/>
    <property type="project" value="UniProtKB-KW"/>
</dbReference>
<protein>
    <submittedName>
        <fullName evidence="7">Mov34/MPN/PAD-1 family protein</fullName>
    </submittedName>
</protein>
<name>A0A075GDF5_9ARCH</name>
<evidence type="ECO:0000256" key="4">
    <source>
        <dbReference type="ARBA" id="ARBA00022833"/>
    </source>
</evidence>